<keyword evidence="4 9" id="KW-0067">ATP-binding</keyword>
<evidence type="ECO:0000256" key="9">
    <source>
        <dbReference type="PIRSR" id="PIRSR001529-2"/>
    </source>
</evidence>
<keyword evidence="10" id="KW-0175">Coiled coil</keyword>
<evidence type="ECO:0000256" key="7">
    <source>
        <dbReference type="ARBA" id="ARBA00034892"/>
    </source>
</evidence>
<feature type="binding site" evidence="9">
    <location>
        <begin position="305"/>
        <end position="307"/>
    </location>
    <ligand>
        <name>ATP</name>
        <dbReference type="ChEBI" id="CHEBI:30616"/>
    </ligand>
</feature>
<proteinExistence type="predicted"/>
<dbReference type="Pfam" id="PF00587">
    <property type="entry name" value="tRNA-synt_2b"/>
    <property type="match status" value="1"/>
</dbReference>
<dbReference type="PROSITE" id="PS50862">
    <property type="entry name" value="AA_TRNA_LIGASE_II"/>
    <property type="match status" value="1"/>
</dbReference>
<evidence type="ECO:0000256" key="1">
    <source>
        <dbReference type="ARBA" id="ARBA00012840"/>
    </source>
</evidence>
<dbReference type="Proteomes" id="UP000009328">
    <property type="component" value="Unassembled WGS sequence"/>
</dbReference>
<evidence type="ECO:0000256" key="3">
    <source>
        <dbReference type="ARBA" id="ARBA00022741"/>
    </source>
</evidence>
<feature type="binding site" evidence="9">
    <location>
        <begin position="392"/>
        <end position="395"/>
    </location>
    <ligand>
        <name>ATP</name>
        <dbReference type="ChEBI" id="CHEBI:30616"/>
    </ligand>
</feature>
<feature type="binding site" evidence="8">
    <location>
        <position position="274"/>
    </location>
    <ligand>
        <name>L-serine</name>
        <dbReference type="ChEBI" id="CHEBI:33384"/>
    </ligand>
</feature>
<dbReference type="GO" id="GO:0005524">
    <property type="term" value="F:ATP binding"/>
    <property type="evidence" value="ECO:0007669"/>
    <property type="project" value="UniProtKB-KW"/>
</dbReference>
<dbReference type="GO" id="GO:0004828">
    <property type="term" value="F:serine-tRNA ligase activity"/>
    <property type="evidence" value="ECO:0007669"/>
    <property type="project" value="UniProtKB-EC"/>
</dbReference>
<dbReference type="PANTHER" id="PTHR11778">
    <property type="entry name" value="SERYL-TRNA SYNTHETASE"/>
    <property type="match status" value="1"/>
</dbReference>
<name>K0KP50_WICCF</name>
<evidence type="ECO:0000256" key="2">
    <source>
        <dbReference type="ARBA" id="ARBA00022598"/>
    </source>
</evidence>
<accession>K0KP50</accession>
<evidence type="ECO:0000256" key="6">
    <source>
        <dbReference type="ARBA" id="ARBA00031113"/>
    </source>
</evidence>
<dbReference type="InterPro" id="IPR002314">
    <property type="entry name" value="aa-tRNA-synt_IIb"/>
</dbReference>
<dbReference type="AlphaFoldDB" id="K0KP50"/>
<evidence type="ECO:0000256" key="10">
    <source>
        <dbReference type="SAM" id="Coils"/>
    </source>
</evidence>
<dbReference type="PRINTS" id="PR00981">
    <property type="entry name" value="TRNASYNTHSER"/>
</dbReference>
<evidence type="ECO:0000256" key="5">
    <source>
        <dbReference type="ARBA" id="ARBA00023146"/>
    </source>
</evidence>
<dbReference type="Gene3D" id="3.30.930.10">
    <property type="entry name" value="Bira Bifunctional Protein, Domain 2"/>
    <property type="match status" value="1"/>
</dbReference>
<evidence type="ECO:0000259" key="11">
    <source>
        <dbReference type="PROSITE" id="PS50862"/>
    </source>
</evidence>
<dbReference type="InterPro" id="IPR002317">
    <property type="entry name" value="Ser-tRNA-ligase_type_1"/>
</dbReference>
<dbReference type="eggNOG" id="KOG2509">
    <property type="taxonomic scope" value="Eukaryota"/>
</dbReference>
<gene>
    <name evidence="12" type="ORF">BN7_3527</name>
</gene>
<dbReference type="NCBIfam" id="TIGR00414">
    <property type="entry name" value="serS"/>
    <property type="match status" value="1"/>
</dbReference>
<reference evidence="12 13" key="1">
    <citation type="journal article" date="2012" name="Eukaryot. Cell">
        <title>Draft genome sequence of Wickerhamomyces ciferrii NRRL Y-1031 F-60-10.</title>
        <authorList>
            <person name="Schneider J."/>
            <person name="Andrea H."/>
            <person name="Blom J."/>
            <person name="Jaenicke S."/>
            <person name="Ruckert C."/>
            <person name="Schorsch C."/>
            <person name="Szczepanowski R."/>
            <person name="Farwick M."/>
            <person name="Goesmann A."/>
            <person name="Puhler A."/>
            <person name="Schaffer S."/>
            <person name="Tauch A."/>
            <person name="Kohler T."/>
            <person name="Brinkrolf K."/>
        </authorList>
    </citation>
    <scope>NUCLEOTIDE SEQUENCE [LARGE SCALE GENOMIC DNA]</scope>
    <source>
        <strain evidence="13">ATCC 14091 / BCRC 22168 / CBS 111 / JCM 3599 / NBRC 0793 / NRRL Y-1031 F-60-10</strain>
    </source>
</reference>
<organism evidence="12 13">
    <name type="scientific">Wickerhamomyces ciferrii (strain ATCC 14091 / BCRC 22168 / CBS 111 / JCM 3599 / NBRC 0793 / NRRL Y-1031 F-60-10)</name>
    <name type="common">Yeast</name>
    <name type="synonym">Pichia ciferrii</name>
    <dbReference type="NCBI Taxonomy" id="1206466"/>
    <lineage>
        <taxon>Eukaryota</taxon>
        <taxon>Fungi</taxon>
        <taxon>Dikarya</taxon>
        <taxon>Ascomycota</taxon>
        <taxon>Saccharomycotina</taxon>
        <taxon>Saccharomycetes</taxon>
        <taxon>Phaffomycetales</taxon>
        <taxon>Wickerhamomycetaceae</taxon>
        <taxon>Wickerhamomyces</taxon>
    </lineage>
</organism>
<dbReference type="EC" id="6.1.1.11" evidence="1"/>
<dbReference type="GO" id="GO:0006434">
    <property type="term" value="P:seryl-tRNA aminoacylation"/>
    <property type="evidence" value="ECO:0007669"/>
    <property type="project" value="InterPro"/>
</dbReference>
<feature type="binding site" evidence="8">
    <location>
        <position position="426"/>
    </location>
    <ligand>
        <name>L-serine</name>
        <dbReference type="ChEBI" id="CHEBI:33384"/>
    </ligand>
</feature>
<dbReference type="EMBL" id="CAIF01000097">
    <property type="protein sequence ID" value="CCH43972.1"/>
    <property type="molecule type" value="Genomic_DNA"/>
</dbReference>
<dbReference type="InterPro" id="IPR045864">
    <property type="entry name" value="aa-tRNA-synth_II/BPL/LPL"/>
</dbReference>
<evidence type="ECO:0000313" key="12">
    <source>
        <dbReference type="EMBL" id="CCH43972.1"/>
    </source>
</evidence>
<dbReference type="PIRSF" id="PIRSF001529">
    <property type="entry name" value="Ser-tRNA-synth_IIa"/>
    <property type="match status" value="1"/>
</dbReference>
<evidence type="ECO:0000256" key="4">
    <source>
        <dbReference type="ARBA" id="ARBA00022840"/>
    </source>
</evidence>
<comment type="caution">
    <text evidence="12">The sequence shown here is derived from an EMBL/GenBank/DDBJ whole genome shotgun (WGS) entry which is preliminary data.</text>
</comment>
<dbReference type="FunCoup" id="K0KP50">
    <property type="interactions" value="888"/>
</dbReference>
<dbReference type="InterPro" id="IPR006195">
    <property type="entry name" value="aa-tRNA-synth_II"/>
</dbReference>
<feature type="site" description="Important for serine binding" evidence="8">
    <location>
        <position position="428"/>
    </location>
</feature>
<feature type="domain" description="Aminoacyl-transfer RNA synthetases class-II family profile" evidence="11">
    <location>
        <begin position="210"/>
        <end position="454"/>
    </location>
</feature>
<dbReference type="STRING" id="1206466.K0KP50"/>
<dbReference type="SUPFAM" id="SSF55681">
    <property type="entry name" value="Class II aaRS and biotin synthetases"/>
    <property type="match status" value="1"/>
</dbReference>
<sequence>MLGRRLIPRIERRNLLRWSSSNTNSEVKIANSVILKKPAYDLKGISENLDQYIESSQRRELPENTLQEIKKTKDYYVKVKELTNQLKKLQAEKNISQVALKELRTKNEIGTSKYEEQLKIQSMLKKLEKETNEKIKSEELTLYSLMENFPNKIHESVKDEQELIKYLNPKEKYDQIEALEHSKIAQDLGILNLKAASNVSGASWYYLIGDGALLEQALVQYSLSLARKKGYKMVTPPSIVRTEVSNACGFKPRDQNGEVQTYELKHDNLVLTGTAEIPLAGLAIEKVYKEEELPDRVAGVSRSYRAEAGARGKDTKGLYRVHEFTKVELFVWATDKQSEAELEKLREFQEELIHSLGLSARVLSMPANDLGAPAIKKYDIEAWMPGRGNWGELTSTSNCTDYQSRRTHTKYKNKELKKNLFVHTLNGTALAVPRVIVAIIENFYDPSTNRVSIPKVLQKYMDDKEHIELQ</sequence>
<keyword evidence="5" id="KW-0030">Aminoacyl-tRNA synthetase</keyword>
<dbReference type="InParanoid" id="K0KP50"/>
<protein>
    <recommendedName>
        <fullName evidence="1">serine--tRNA ligase</fullName>
        <ecNumber evidence="1">6.1.1.11</ecNumber>
    </recommendedName>
    <alternativeName>
        <fullName evidence="6">Seryl-tRNA synthetase</fullName>
    </alternativeName>
    <alternativeName>
        <fullName evidence="7">Seryl-tRNA(Ser) synthetase</fullName>
    </alternativeName>
</protein>
<keyword evidence="13" id="KW-1185">Reference proteome</keyword>
<keyword evidence="3" id="KW-0547">Nucleotide-binding</keyword>
<dbReference type="HOGENOM" id="CLU_023797_4_3_1"/>
<feature type="binding site" evidence="8">
    <location>
        <position position="305"/>
    </location>
    <ligand>
        <name>L-serine</name>
        <dbReference type="ChEBI" id="CHEBI:33384"/>
    </ligand>
</feature>
<feature type="binding site" evidence="8">
    <location>
        <position position="328"/>
    </location>
    <ligand>
        <name>L-serine</name>
        <dbReference type="ChEBI" id="CHEBI:33384"/>
    </ligand>
</feature>
<feature type="binding site" evidence="9">
    <location>
        <begin position="321"/>
        <end position="324"/>
    </location>
    <ligand>
        <name>ATP</name>
        <dbReference type="ChEBI" id="CHEBI:30616"/>
    </ligand>
</feature>
<feature type="coiled-coil region" evidence="10">
    <location>
        <begin position="72"/>
        <end position="140"/>
    </location>
</feature>
<keyword evidence="2 12" id="KW-0436">Ligase</keyword>
<evidence type="ECO:0000256" key="8">
    <source>
        <dbReference type="PIRSR" id="PIRSR001529-1"/>
    </source>
</evidence>
<evidence type="ECO:0000313" key="13">
    <source>
        <dbReference type="Proteomes" id="UP000009328"/>
    </source>
</evidence>